<sequence>MKPSVIQETPQSKPSNKKAVALQYEGFSTPRVTAKGEHLLAEQIVHLARENNIPVYEDSGLVQALAQVELGEEIPELLYMAIAEIIAFIYQLERTQSGTEKIRKDVISRRDMLKNKYKN</sequence>
<keyword evidence="3" id="KW-0813">Transport</keyword>
<accession>A0A1T1HFC0</accession>
<keyword evidence="3" id="KW-0653">Protein transport</keyword>
<protein>
    <recommendedName>
        <fullName evidence="2">Flagellar biosynthetic protein FlhB</fullName>
    </recommendedName>
</protein>
<comment type="similarity">
    <text evidence="1">Belongs to the type III secretion exporter family.</text>
</comment>
<organism evidence="5 6">
    <name type="scientific">Oceanospirillum linum</name>
    <dbReference type="NCBI Taxonomy" id="966"/>
    <lineage>
        <taxon>Bacteria</taxon>
        <taxon>Pseudomonadati</taxon>
        <taxon>Pseudomonadota</taxon>
        <taxon>Gammaproteobacteria</taxon>
        <taxon>Oceanospirillales</taxon>
        <taxon>Oceanospirillaceae</taxon>
        <taxon>Oceanospirillum</taxon>
    </lineage>
</organism>
<dbReference type="GO" id="GO:0005886">
    <property type="term" value="C:plasma membrane"/>
    <property type="evidence" value="ECO:0007669"/>
    <property type="project" value="TreeGrafter"/>
</dbReference>
<keyword evidence="6" id="KW-1185">Reference proteome</keyword>
<evidence type="ECO:0000256" key="2">
    <source>
        <dbReference type="ARBA" id="ARBA00021622"/>
    </source>
</evidence>
<dbReference type="PANTHER" id="PTHR30531">
    <property type="entry name" value="FLAGELLAR BIOSYNTHETIC PROTEIN FLHB"/>
    <property type="match status" value="1"/>
</dbReference>
<dbReference type="STRING" id="966.BTA35_0203400"/>
<evidence type="ECO:0000313" key="5">
    <source>
        <dbReference type="EMBL" id="OOV88554.1"/>
    </source>
</evidence>
<evidence type="ECO:0000256" key="1">
    <source>
        <dbReference type="ARBA" id="ARBA00010690"/>
    </source>
</evidence>
<evidence type="ECO:0000313" key="6">
    <source>
        <dbReference type="Proteomes" id="UP000190064"/>
    </source>
</evidence>
<dbReference type="PANTHER" id="PTHR30531:SF12">
    <property type="entry name" value="FLAGELLAR BIOSYNTHETIC PROTEIN FLHB"/>
    <property type="match status" value="1"/>
</dbReference>
<dbReference type="RefSeq" id="WP_077242993.1">
    <property type="nucleotide sequence ID" value="NZ_FXTS01000001.1"/>
</dbReference>
<dbReference type="InterPro" id="IPR006135">
    <property type="entry name" value="T3SS_substrate_exporter"/>
</dbReference>
<evidence type="ECO:0000256" key="4">
    <source>
        <dbReference type="ARBA" id="ARBA00025078"/>
    </source>
</evidence>
<dbReference type="Gene3D" id="3.40.1690.10">
    <property type="entry name" value="secretion proteins EscU"/>
    <property type="match status" value="1"/>
</dbReference>
<comment type="function">
    <text evidence="4">Required for formation of the rod structure in the basal body of the flagellar apparatus. Together with FliI and FliH, may constitute the export apparatus of flagellin.</text>
</comment>
<dbReference type="EMBL" id="MTSD02000001">
    <property type="protein sequence ID" value="OOV88554.1"/>
    <property type="molecule type" value="Genomic_DNA"/>
</dbReference>
<dbReference type="Proteomes" id="UP000190064">
    <property type="component" value="Unassembled WGS sequence"/>
</dbReference>
<evidence type="ECO:0000256" key="3">
    <source>
        <dbReference type="ARBA" id="ARBA00023225"/>
    </source>
</evidence>
<dbReference type="SUPFAM" id="SSF160544">
    <property type="entry name" value="EscU C-terminal domain-like"/>
    <property type="match status" value="1"/>
</dbReference>
<dbReference type="InterPro" id="IPR029025">
    <property type="entry name" value="T3SS_substrate_exporter_C"/>
</dbReference>
<reference evidence="5" key="1">
    <citation type="submission" date="2017-02" db="EMBL/GenBank/DDBJ databases">
        <title>Draft Genome Sequence of the Salt Water Bacterium Oceanospirillum linum ATCC 11336.</title>
        <authorList>
            <person name="Trachtenberg A.M."/>
            <person name="Carney J.G."/>
            <person name="Linnane J.D."/>
            <person name="Rheaume B.A."/>
            <person name="Pitts N.L."/>
            <person name="Mykles D.L."/>
            <person name="Maclea K.S."/>
        </authorList>
    </citation>
    <scope>NUCLEOTIDE SEQUENCE [LARGE SCALE GENOMIC DNA]</scope>
    <source>
        <strain evidence="5">ATCC 11336</strain>
    </source>
</reference>
<name>A0A1T1HFC0_OCELI</name>
<dbReference type="Pfam" id="PF01312">
    <property type="entry name" value="Bac_export_2"/>
    <property type="match status" value="1"/>
</dbReference>
<gene>
    <name evidence="5" type="ORF">BTA35_0203400</name>
</gene>
<dbReference type="AlphaFoldDB" id="A0A1T1HFC0"/>
<proteinExistence type="inferred from homology"/>
<comment type="caution">
    <text evidence="5">The sequence shown here is derived from an EMBL/GenBank/DDBJ whole genome shotgun (WGS) entry which is preliminary data.</text>
</comment>
<keyword evidence="3" id="KW-1006">Bacterial flagellum protein export</keyword>
<dbReference type="GO" id="GO:0009306">
    <property type="term" value="P:protein secretion"/>
    <property type="evidence" value="ECO:0007669"/>
    <property type="project" value="InterPro"/>
</dbReference>